<organism evidence="3">
    <name type="scientific">Chromera velia CCMP2878</name>
    <dbReference type="NCBI Taxonomy" id="1169474"/>
    <lineage>
        <taxon>Eukaryota</taxon>
        <taxon>Sar</taxon>
        <taxon>Alveolata</taxon>
        <taxon>Colpodellida</taxon>
        <taxon>Chromeraceae</taxon>
        <taxon>Chromera</taxon>
    </lineage>
</organism>
<accession>A0A0G4F5E3</accession>
<evidence type="ECO:0000313" key="3">
    <source>
        <dbReference type="EMBL" id="CEM07699.1"/>
    </source>
</evidence>
<dbReference type="Pfam" id="PF12157">
    <property type="entry name" value="DUF3591"/>
    <property type="match status" value="1"/>
</dbReference>
<evidence type="ECO:0000256" key="1">
    <source>
        <dbReference type="SAM" id="MobiDB-lite"/>
    </source>
</evidence>
<dbReference type="EMBL" id="CDMZ01000138">
    <property type="protein sequence ID" value="CEM07699.1"/>
    <property type="molecule type" value="Genomic_DNA"/>
</dbReference>
<proteinExistence type="predicted"/>
<name>A0A0G4F5E3_9ALVE</name>
<dbReference type="AlphaFoldDB" id="A0A0G4F5E3"/>
<protein>
    <recommendedName>
        <fullName evidence="2">Transcription initiation factor TFIID subunit 1 histone acetyltransferase domain-containing protein</fullName>
    </recommendedName>
</protein>
<dbReference type="VEuPathDB" id="CryptoDB:Cvel_15305"/>
<dbReference type="InterPro" id="IPR022591">
    <property type="entry name" value="TAF1_HAT_dom"/>
</dbReference>
<gene>
    <name evidence="3" type="ORF">Cvel_15305</name>
</gene>
<feature type="domain" description="Transcription initiation factor TFIID subunit 1 histone acetyltransferase" evidence="2">
    <location>
        <begin position="29"/>
        <end position="201"/>
    </location>
</feature>
<reference evidence="3" key="1">
    <citation type="submission" date="2014-11" db="EMBL/GenBank/DDBJ databases">
        <authorList>
            <person name="Otto D Thomas"/>
            <person name="Naeem Raeece"/>
        </authorList>
    </citation>
    <scope>NUCLEOTIDE SEQUENCE</scope>
</reference>
<evidence type="ECO:0000259" key="2">
    <source>
        <dbReference type="Pfam" id="PF12157"/>
    </source>
</evidence>
<sequence length="266" mass="29260">MTQSFSRGVLGKESSVLLNNASLDKIIKKAQAVVKGAEDWKTICTPEQMCAFDAMLKGLVFLKCRGVTQNVHPAKAIQGQILLQHLLQRSEQRQELLEAEKRRAASGVQDSNDSRELLLDQRLFQEAGGKTEISKKTTSIAKLIEDLLTLSPWHITLQYDLVVRQNGGNFVIEGVGDPSLGRGEGISFIRLEDRQTAAGLKKGDTWTLQLQQGGKGGGGRGGKKSKASDDLRKLHRPFMERALIRDFGHTKESLRVGQSVGEWQGG</sequence>
<feature type="region of interest" description="Disordered" evidence="1">
    <location>
        <begin position="209"/>
        <end position="230"/>
    </location>
</feature>